<dbReference type="EMBL" id="VTIK01000032">
    <property type="protein sequence ID" value="TYU48766.1"/>
    <property type="molecule type" value="Genomic_DNA"/>
</dbReference>
<proteinExistence type="predicted"/>
<protein>
    <submittedName>
        <fullName evidence="3">GW domain-containing glycosaminoglycan-binding protein</fullName>
    </submittedName>
</protein>
<dbReference type="Gene3D" id="2.30.30.170">
    <property type="match status" value="2"/>
</dbReference>
<dbReference type="AlphaFoldDB" id="A0AB74N9I9"/>
<dbReference type="NCBIfam" id="NF033202">
    <property type="entry name" value="GW_glycos_SH3"/>
    <property type="match status" value="2"/>
</dbReference>
<dbReference type="Proteomes" id="UP000322220">
    <property type="component" value="Unassembled WGS sequence"/>
</dbReference>
<dbReference type="PROSITE" id="PS51780">
    <property type="entry name" value="GW"/>
    <property type="match status" value="2"/>
</dbReference>
<sequence length="217" mass="24812">MLKRNVQRGMISLIAIMMFLSMFSFTNLNSIKTVEAATTAYNTIEYNKSVNLDANIAYPETNAFWSAPYYSEGSTFISSATAPAYAKKDVKLIREAKTERGIYYQVKLGDKIIGWLDKRAFKFYEMPSTDIAYSRTGKITNTSGHAVWTQPCGQINSTLKGPASDYLNKEITIWRKVENKRGTYYQFSETKTPNTKAWLDARAITLYDQVHFNEEYN</sequence>
<dbReference type="RefSeq" id="WP_149058289.1">
    <property type="nucleotide sequence ID" value="NZ_VTIK01000032.1"/>
</dbReference>
<evidence type="ECO:0000313" key="4">
    <source>
        <dbReference type="Proteomes" id="UP000322220"/>
    </source>
</evidence>
<evidence type="ECO:0000256" key="1">
    <source>
        <dbReference type="ARBA" id="ARBA00022729"/>
    </source>
</evidence>
<reference evidence="3 4" key="1">
    <citation type="submission" date="2019-08" db="EMBL/GenBank/DDBJ databases">
        <title>Soil Listeria distribution.</title>
        <authorList>
            <person name="Liao J."/>
        </authorList>
    </citation>
    <scope>NUCLEOTIDE SEQUENCE [LARGE SCALE GENOMIC DNA]</scope>
    <source>
        <strain evidence="3 4">IN-RH-2-BL1</strain>
    </source>
</reference>
<dbReference type="SUPFAM" id="SSF82057">
    <property type="entry name" value="Prokaryotic SH3-related domain"/>
    <property type="match status" value="2"/>
</dbReference>
<evidence type="ECO:0000313" key="3">
    <source>
        <dbReference type="EMBL" id="TYU48766.1"/>
    </source>
</evidence>
<feature type="domain" description="GW" evidence="2">
    <location>
        <begin position="46"/>
        <end position="126"/>
    </location>
</feature>
<organism evidence="3 4">
    <name type="scientific">Listeria monocytogenes</name>
    <dbReference type="NCBI Taxonomy" id="1639"/>
    <lineage>
        <taxon>Bacteria</taxon>
        <taxon>Bacillati</taxon>
        <taxon>Bacillota</taxon>
        <taxon>Bacilli</taxon>
        <taxon>Bacillales</taxon>
        <taxon>Listeriaceae</taxon>
        <taxon>Listeria</taxon>
    </lineage>
</organism>
<dbReference type="InterPro" id="IPR025987">
    <property type="entry name" value="GW_dom"/>
</dbReference>
<evidence type="ECO:0000259" key="2">
    <source>
        <dbReference type="PROSITE" id="PS51780"/>
    </source>
</evidence>
<dbReference type="InterPro" id="IPR038200">
    <property type="entry name" value="GW_dom_sf"/>
</dbReference>
<gene>
    <name evidence="3" type="ORF">FZW98_14905</name>
</gene>
<accession>A0AB74N9I9</accession>
<comment type="caution">
    <text evidence="3">The sequence shown here is derived from an EMBL/GenBank/DDBJ whole genome shotgun (WGS) entry which is preliminary data.</text>
</comment>
<dbReference type="Pfam" id="PF13457">
    <property type="entry name" value="GW"/>
    <property type="match status" value="2"/>
</dbReference>
<feature type="domain" description="GW" evidence="2">
    <location>
        <begin position="129"/>
        <end position="209"/>
    </location>
</feature>
<keyword evidence="1" id="KW-0732">Signal</keyword>
<feature type="non-terminal residue" evidence="3">
    <location>
        <position position="217"/>
    </location>
</feature>
<name>A0AB74N9I9_LISMN</name>